<accession>A0A7R8GZP2</accession>
<gene>
    <name evidence="1" type="ORF">LSAA_1771</name>
</gene>
<dbReference type="EMBL" id="HG994580">
    <property type="protein sequence ID" value="CAF2770320.1"/>
    <property type="molecule type" value="Genomic_DNA"/>
</dbReference>
<keyword evidence="2" id="KW-1185">Reference proteome</keyword>
<proteinExistence type="predicted"/>
<name>A0A7R8GZP2_LEPSM</name>
<evidence type="ECO:0000313" key="2">
    <source>
        <dbReference type="Proteomes" id="UP000675881"/>
    </source>
</evidence>
<sequence length="101" mass="11404">MPELPSIFPSVLLLLSFSITAIPFFIAVLKERVGQIDISFSFGPLGCIKRMARMRFSPATKNITKLMDIKSLKLLDHFASFNPSPSLHWTISRVWSKCYGV</sequence>
<dbReference type="AlphaFoldDB" id="A0A7R8GZP2"/>
<reference evidence="1" key="1">
    <citation type="submission" date="2021-02" db="EMBL/GenBank/DDBJ databases">
        <authorList>
            <person name="Bekaert M."/>
        </authorList>
    </citation>
    <scope>NUCLEOTIDE SEQUENCE</scope>
    <source>
        <strain evidence="1">IoA-00</strain>
    </source>
</reference>
<evidence type="ECO:0000313" key="1">
    <source>
        <dbReference type="EMBL" id="CAF2770320.1"/>
    </source>
</evidence>
<organism evidence="1 2">
    <name type="scientific">Lepeophtheirus salmonis</name>
    <name type="common">Salmon louse</name>
    <name type="synonym">Caligus salmonis</name>
    <dbReference type="NCBI Taxonomy" id="72036"/>
    <lineage>
        <taxon>Eukaryota</taxon>
        <taxon>Metazoa</taxon>
        <taxon>Ecdysozoa</taxon>
        <taxon>Arthropoda</taxon>
        <taxon>Crustacea</taxon>
        <taxon>Multicrustacea</taxon>
        <taxon>Hexanauplia</taxon>
        <taxon>Copepoda</taxon>
        <taxon>Siphonostomatoida</taxon>
        <taxon>Caligidae</taxon>
        <taxon>Lepeophtheirus</taxon>
    </lineage>
</organism>
<dbReference type="Proteomes" id="UP000675881">
    <property type="component" value="Chromosome 1"/>
</dbReference>
<protein>
    <submittedName>
        <fullName evidence="1">(salmon louse) hypothetical protein</fullName>
    </submittedName>
</protein>